<evidence type="ECO:0000256" key="13">
    <source>
        <dbReference type="PIRSR" id="PIRSR016408-2"/>
    </source>
</evidence>
<feature type="binding site" evidence="13">
    <location>
        <begin position="513"/>
        <end position="517"/>
    </location>
    <ligand>
        <name>substrate</name>
    </ligand>
</feature>
<evidence type="ECO:0000256" key="8">
    <source>
        <dbReference type="ARBA" id="ARBA00023235"/>
    </source>
</evidence>
<evidence type="ECO:0000256" key="3">
    <source>
        <dbReference type="ARBA" id="ARBA00010231"/>
    </source>
</evidence>
<dbReference type="Gene3D" id="3.30.310.50">
    <property type="entry name" value="Alpha-D-phosphohexomutase, C-terminal domain"/>
    <property type="match status" value="1"/>
</dbReference>
<keyword evidence="8 11" id="KW-0413">Isomerase</keyword>
<dbReference type="Pfam" id="PF21405">
    <property type="entry name" value="AMG1_II"/>
    <property type="match status" value="1"/>
</dbReference>
<dbReference type="Pfam" id="PF02878">
    <property type="entry name" value="PGM_PMM_I"/>
    <property type="match status" value="2"/>
</dbReference>
<evidence type="ECO:0000256" key="11">
    <source>
        <dbReference type="PIRNR" id="PIRNR016408"/>
    </source>
</evidence>
<dbReference type="EMBL" id="LT598464">
    <property type="protein sequence ID" value="SCU81909.1"/>
    <property type="molecule type" value="Genomic_DNA"/>
</dbReference>
<evidence type="ECO:0000259" key="17">
    <source>
        <dbReference type="Pfam" id="PF21404"/>
    </source>
</evidence>
<feature type="binding site" evidence="13">
    <location>
        <position position="522"/>
    </location>
    <ligand>
        <name>substrate</name>
    </ligand>
</feature>
<comment type="similarity">
    <text evidence="3 11">Belongs to the phosphohexose mutase family.</text>
</comment>
<keyword evidence="7 11" id="KW-0460">Magnesium</keyword>
<keyword evidence="5" id="KW-0597">Phosphoprotein</keyword>
<keyword evidence="6 11" id="KW-0479">Metal-binding</keyword>
<dbReference type="OrthoDB" id="1928at2759"/>
<evidence type="ECO:0000256" key="10">
    <source>
        <dbReference type="ARBA" id="ARBA00032065"/>
    </source>
</evidence>
<feature type="binding site" evidence="14">
    <location>
        <position position="288"/>
    </location>
    <ligand>
        <name>Mg(2+)</name>
        <dbReference type="ChEBI" id="CHEBI:18420"/>
    </ligand>
</feature>
<feature type="binding site" evidence="14">
    <location>
        <position position="292"/>
    </location>
    <ligand>
        <name>Mg(2+)</name>
        <dbReference type="ChEBI" id="CHEBI:18420"/>
    </ligand>
</feature>
<dbReference type="InterPro" id="IPR016657">
    <property type="entry name" value="PAGM"/>
</dbReference>
<dbReference type="GO" id="GO:0006048">
    <property type="term" value="P:UDP-N-acetylglucosamine biosynthetic process"/>
    <property type="evidence" value="ECO:0007669"/>
    <property type="project" value="UniProtKB-UniRule"/>
</dbReference>
<evidence type="ECO:0000259" key="18">
    <source>
        <dbReference type="Pfam" id="PF21405"/>
    </source>
</evidence>
<comment type="function">
    <text evidence="11">Catalyzes the conversion of GlcNAc-6-P into GlcNAc-1-P during the synthesis of uridine diphosphate/UDP-GlcNAc, which is a biosynthetic precursor of chitin and also supplies the amino sugars for N-linked oligosaccharides of glycoproteins.</text>
</comment>
<comment type="catalytic activity">
    <reaction evidence="1 11">
        <text>N-acetyl-alpha-D-glucosamine 1-phosphate = N-acetyl-D-glucosamine 6-phosphate</text>
        <dbReference type="Rhea" id="RHEA:23804"/>
        <dbReference type="ChEBI" id="CHEBI:57513"/>
        <dbReference type="ChEBI" id="CHEBI:57776"/>
        <dbReference type="EC" id="5.4.2.3"/>
    </reaction>
</comment>
<dbReference type="InterPro" id="IPR049022">
    <property type="entry name" value="AMG1_III"/>
</dbReference>
<accession>A0A1G4IXU2</accession>
<evidence type="ECO:0000313" key="20">
    <source>
        <dbReference type="Proteomes" id="UP000191024"/>
    </source>
</evidence>
<evidence type="ECO:0000256" key="5">
    <source>
        <dbReference type="ARBA" id="ARBA00022553"/>
    </source>
</evidence>
<evidence type="ECO:0000256" key="14">
    <source>
        <dbReference type="PIRSR" id="PIRSR016408-3"/>
    </source>
</evidence>
<evidence type="ECO:0000256" key="12">
    <source>
        <dbReference type="PIRSR" id="PIRSR016408-1"/>
    </source>
</evidence>
<dbReference type="InterPro" id="IPR005843">
    <property type="entry name" value="A-D-PHexomutase_C"/>
</dbReference>
<dbReference type="GO" id="GO:0004610">
    <property type="term" value="F:phosphoacetylglucosamine mutase activity"/>
    <property type="evidence" value="ECO:0007669"/>
    <property type="project" value="UniProtKB-UniRule"/>
</dbReference>
<sequence length="547" mass="59663">MEDQALFEQHHKTGQTFSYGTAGFRSKSDGLDPVMFAVGVVAGIRSMFLEGSVVGVMITASHNPPEDNGVKIVDPRGEMMEQSWEKLATQVANSACESYEAFCHAVSVVCMSVGVKRSAMKGRIVVARDSRASGPRLLQAFLAGVKWVGNVEAYDYGTLTTPQLHFLASQSNIGKLEDKTSAAPLPRVHETAYYDTFLSAWTSIAQIAGFDSLPYPVTIDAANGIGAAKVREMLLNHPFFQKDVSLVNADWHAAALLNHQCGADFVKTNQRLPQGVEGSRAGINCSFDGDADRVVFYFCDSEAKFHLLDGDKLATLLARFFKTLLEDAGVQEQVSLGVVQTAYANGSSTAYIERILQVPVSCTPTGVKHLHHEAVTRFDIGIYFEANGHGTVVFSPQALQKLQDKLETVEVGPHAHRALQLILLFSKLINQTVGDAITDMLAILAVLSILKWSPETWDSEYTDLPNKLVKVVVPDRTIFKTTNAERQLTSPPGLQAKIDAAIARVLRGRSFVRASGTEDAVRVYAEAATETEAHLLAKEVDELVRTY</sequence>
<dbReference type="InterPro" id="IPR049023">
    <property type="entry name" value="AMG1_II"/>
</dbReference>
<dbReference type="Pfam" id="PF00408">
    <property type="entry name" value="PGM_PMM_IV"/>
    <property type="match status" value="1"/>
</dbReference>
<dbReference type="EC" id="5.4.2.3" evidence="4 11"/>
<dbReference type="FunFam" id="3.30.310.50:FF:000003">
    <property type="entry name" value="Phosphoacetylglucosamine mutase"/>
    <property type="match status" value="1"/>
</dbReference>
<feature type="binding site" evidence="14">
    <location>
        <position position="290"/>
    </location>
    <ligand>
        <name>Mg(2+)</name>
        <dbReference type="ChEBI" id="CHEBI:18420"/>
    </ligand>
</feature>
<evidence type="ECO:0000256" key="4">
    <source>
        <dbReference type="ARBA" id="ARBA00012731"/>
    </source>
</evidence>
<keyword evidence="20" id="KW-1185">Reference proteome</keyword>
<dbReference type="CDD" id="cd03086">
    <property type="entry name" value="PGM3"/>
    <property type="match status" value="1"/>
</dbReference>
<feature type="domain" description="Phosphoacetylglucosamine mutase AMG1" evidence="18">
    <location>
        <begin position="187"/>
        <end position="295"/>
    </location>
</feature>
<dbReference type="GO" id="GO:0000287">
    <property type="term" value="F:magnesium ion binding"/>
    <property type="evidence" value="ECO:0007669"/>
    <property type="project" value="InterPro"/>
</dbReference>
<dbReference type="InterPro" id="IPR005844">
    <property type="entry name" value="A-D-PHexomutase_a/b/a-I"/>
</dbReference>
<evidence type="ECO:0000259" key="16">
    <source>
        <dbReference type="Pfam" id="PF02878"/>
    </source>
</evidence>
<evidence type="ECO:0000256" key="1">
    <source>
        <dbReference type="ARBA" id="ARBA00000558"/>
    </source>
</evidence>
<dbReference type="GO" id="GO:0005975">
    <property type="term" value="P:carbohydrate metabolic process"/>
    <property type="evidence" value="ECO:0007669"/>
    <property type="project" value="InterPro"/>
</dbReference>
<evidence type="ECO:0000259" key="15">
    <source>
        <dbReference type="Pfam" id="PF00408"/>
    </source>
</evidence>
<comment type="pathway">
    <text evidence="2 11">Nucleotide-sugar biosynthesis; UDP-N-acetyl-alpha-D-glucosamine biosynthesis; N-acetyl-alpha-D-glucosamine 1-phosphate from alpha-D-glucosamine 6-phosphate (route I): step 2/2.</text>
</comment>
<feature type="domain" description="Phosphoacetylglucosamine mutase AMG1" evidence="17">
    <location>
        <begin position="309"/>
        <end position="452"/>
    </location>
</feature>
<feature type="binding site" evidence="13">
    <location>
        <begin position="385"/>
        <end position="387"/>
    </location>
    <ligand>
        <name>substrate</name>
    </ligand>
</feature>
<dbReference type="Pfam" id="PF21404">
    <property type="entry name" value="AMG1_III"/>
    <property type="match status" value="1"/>
</dbReference>
<feature type="domain" description="Alpha-D-phosphohexomutase alpha/beta/alpha" evidence="16">
    <location>
        <begin position="118"/>
        <end position="172"/>
    </location>
</feature>
<evidence type="ECO:0000256" key="9">
    <source>
        <dbReference type="ARBA" id="ARBA00031926"/>
    </source>
</evidence>
<dbReference type="SUPFAM" id="SSF55957">
    <property type="entry name" value="Phosphoglucomutase, C-terminal domain"/>
    <property type="match status" value="1"/>
</dbReference>
<dbReference type="PROSITE" id="PS00710">
    <property type="entry name" value="PGM_PMM"/>
    <property type="match status" value="1"/>
</dbReference>
<dbReference type="InterPro" id="IPR016066">
    <property type="entry name" value="A-D-PHexomutase_CS"/>
</dbReference>
<dbReference type="AlphaFoldDB" id="A0A1G4IXU2"/>
<dbReference type="STRING" id="1230905.A0A1G4IXU2"/>
<name>A0A1G4IXU2_9SACH</name>
<evidence type="ECO:0000256" key="7">
    <source>
        <dbReference type="ARBA" id="ARBA00022842"/>
    </source>
</evidence>
<organism evidence="19 20">
    <name type="scientific">Lachancea mirantina</name>
    <dbReference type="NCBI Taxonomy" id="1230905"/>
    <lineage>
        <taxon>Eukaryota</taxon>
        <taxon>Fungi</taxon>
        <taxon>Dikarya</taxon>
        <taxon>Ascomycota</taxon>
        <taxon>Saccharomycotina</taxon>
        <taxon>Saccharomycetes</taxon>
        <taxon>Saccharomycetales</taxon>
        <taxon>Saccharomycetaceae</taxon>
        <taxon>Lachancea</taxon>
    </lineage>
</organism>
<dbReference type="InterPro" id="IPR036900">
    <property type="entry name" value="A-D-PHexomutase_C_sf"/>
</dbReference>
<dbReference type="UniPathway" id="UPA00113">
    <property type="reaction ID" value="UER00530"/>
</dbReference>
<gene>
    <name evidence="19" type="ORF">LAMI_0B08174G</name>
</gene>
<feature type="binding site" description="via phosphate group" evidence="14">
    <location>
        <position position="61"/>
    </location>
    <ligand>
        <name>Mg(2+)</name>
        <dbReference type="ChEBI" id="CHEBI:18420"/>
    </ligand>
</feature>
<proteinExistence type="inferred from homology"/>
<dbReference type="SUPFAM" id="SSF53738">
    <property type="entry name" value="Phosphoglucomutase, first 3 domains"/>
    <property type="match status" value="3"/>
</dbReference>
<protein>
    <recommendedName>
        <fullName evidence="4 11">Phosphoacetylglucosamine mutase</fullName>
        <shortName evidence="11">PAGM</shortName>
        <ecNumber evidence="4 11">5.4.2.3</ecNumber>
    </recommendedName>
    <alternativeName>
        <fullName evidence="10 11">Acetylglucosamine phosphomutase</fullName>
    </alternativeName>
    <alternativeName>
        <fullName evidence="9 11">N-acetylglucosamine-phosphate mutase</fullName>
    </alternativeName>
</protein>
<reference evidence="19 20" key="1">
    <citation type="submission" date="2016-03" db="EMBL/GenBank/DDBJ databases">
        <authorList>
            <person name="Devillers H."/>
        </authorList>
    </citation>
    <scope>NUCLEOTIDE SEQUENCE [LARGE SCALE GENOMIC DNA]</scope>
    <source>
        <strain evidence="19">CBS 11717</strain>
    </source>
</reference>
<dbReference type="InterPro" id="IPR016055">
    <property type="entry name" value="A-D-PHexomutase_a/b/a-I/II/III"/>
</dbReference>
<dbReference type="PANTHER" id="PTHR45955:SF1">
    <property type="entry name" value="PHOSPHOACETYLGLUCOSAMINE MUTASE"/>
    <property type="match status" value="1"/>
</dbReference>
<dbReference type="FunFam" id="3.40.120.10:FF:000013">
    <property type="entry name" value="Phosphoacetylglucosamine mutase"/>
    <property type="match status" value="1"/>
</dbReference>
<feature type="active site" description="Phosphoserine intermediate" evidence="12">
    <location>
        <position position="61"/>
    </location>
</feature>
<comment type="cofactor">
    <cofactor evidence="11 14">
        <name>Mg(2+)</name>
        <dbReference type="ChEBI" id="CHEBI:18420"/>
    </cofactor>
    <text evidence="11 14">Binds 1 Mg(2+) ion per subunit.</text>
</comment>
<dbReference type="Proteomes" id="UP000191024">
    <property type="component" value="Chromosome B"/>
</dbReference>
<evidence type="ECO:0000256" key="2">
    <source>
        <dbReference type="ARBA" id="ARBA00004865"/>
    </source>
</evidence>
<feature type="domain" description="Alpha-D-phosphohexomutase alpha/beta/alpha" evidence="16">
    <location>
        <begin position="53"/>
        <end position="86"/>
    </location>
</feature>
<dbReference type="PIRSF" id="PIRSF016408">
    <property type="entry name" value="PAGM"/>
    <property type="match status" value="1"/>
</dbReference>
<dbReference type="Gene3D" id="3.40.120.10">
    <property type="entry name" value="Alpha-D-Glucose-1,6-Bisphosphate, subunit A, domain 3"/>
    <property type="match status" value="2"/>
</dbReference>
<evidence type="ECO:0000313" key="19">
    <source>
        <dbReference type="EMBL" id="SCU81909.1"/>
    </source>
</evidence>
<evidence type="ECO:0000256" key="6">
    <source>
        <dbReference type="ARBA" id="ARBA00022723"/>
    </source>
</evidence>
<dbReference type="PANTHER" id="PTHR45955">
    <property type="entry name" value="PHOSPHOACETYLGLUCOSAMINE MUTASE"/>
    <property type="match status" value="1"/>
</dbReference>
<feature type="domain" description="Alpha-D-phosphohexomutase C-terminal" evidence="15">
    <location>
        <begin position="469"/>
        <end position="542"/>
    </location>
</feature>